<proteinExistence type="predicted"/>
<protein>
    <submittedName>
        <fullName evidence="2">Uncharacterized protein</fullName>
    </submittedName>
</protein>
<dbReference type="AlphaFoldDB" id="A0A8W7PMV0"/>
<feature type="region of interest" description="Disordered" evidence="1">
    <location>
        <begin position="67"/>
        <end position="88"/>
    </location>
</feature>
<reference evidence="2" key="1">
    <citation type="submission" date="2022-08" db="UniProtKB">
        <authorList>
            <consortium name="EnsemblMetazoa"/>
        </authorList>
    </citation>
    <scope>IDENTIFICATION</scope>
</reference>
<dbReference type="Proteomes" id="UP000075882">
    <property type="component" value="Unassembled WGS sequence"/>
</dbReference>
<organism evidence="2">
    <name type="scientific">Anopheles coluzzii</name>
    <name type="common">African malaria mosquito</name>
    <dbReference type="NCBI Taxonomy" id="1518534"/>
    <lineage>
        <taxon>Eukaryota</taxon>
        <taxon>Metazoa</taxon>
        <taxon>Ecdysozoa</taxon>
        <taxon>Arthropoda</taxon>
        <taxon>Hexapoda</taxon>
        <taxon>Insecta</taxon>
        <taxon>Pterygota</taxon>
        <taxon>Neoptera</taxon>
        <taxon>Endopterygota</taxon>
        <taxon>Diptera</taxon>
        <taxon>Nematocera</taxon>
        <taxon>Culicoidea</taxon>
        <taxon>Culicidae</taxon>
        <taxon>Anophelinae</taxon>
        <taxon>Anopheles</taxon>
    </lineage>
</organism>
<dbReference type="EnsemblMetazoa" id="ACOM033781-RA">
    <property type="protein sequence ID" value="ACOM033781-PA.1"/>
    <property type="gene ID" value="ACOM033781"/>
</dbReference>
<sequence length="172" mass="18545">MDLFIAMAQLPALNFGTSPLGRRSIPAAALALALAAASTTWHTFTLNVISRKVTSKVRENTADGVEMNGLQSLAMPPQPHRLPRTPASRRRPRDLLFFSAIIGTISECPLANRFLPSNGAELTISIPLASVGLIALREKPTEANRFLAKCICPGRRTPTITDKKTTLGRDAS</sequence>
<evidence type="ECO:0000256" key="1">
    <source>
        <dbReference type="SAM" id="MobiDB-lite"/>
    </source>
</evidence>
<name>A0A8W7PMV0_ANOCL</name>
<evidence type="ECO:0000313" key="2">
    <source>
        <dbReference type="EnsemblMetazoa" id="ACOM033781-PA.1"/>
    </source>
</evidence>
<accession>A0A8W7PMV0</accession>